<name>A0A5B7CHX2_PORTR</name>
<evidence type="ECO:0000313" key="1">
    <source>
        <dbReference type="EMBL" id="MPC08354.1"/>
    </source>
</evidence>
<proteinExistence type="predicted"/>
<reference evidence="1 2" key="1">
    <citation type="submission" date="2019-05" db="EMBL/GenBank/DDBJ databases">
        <title>Another draft genome of Portunus trituberculatus and its Hox gene families provides insights of decapod evolution.</title>
        <authorList>
            <person name="Jeong J.-H."/>
            <person name="Song I."/>
            <person name="Kim S."/>
            <person name="Choi T."/>
            <person name="Kim D."/>
            <person name="Ryu S."/>
            <person name="Kim W."/>
        </authorList>
    </citation>
    <scope>NUCLEOTIDE SEQUENCE [LARGE SCALE GENOMIC DNA]</scope>
    <source>
        <tissue evidence="1">Muscle</tissue>
    </source>
</reference>
<comment type="caution">
    <text evidence="1">The sequence shown here is derived from an EMBL/GenBank/DDBJ whole genome shotgun (WGS) entry which is preliminary data.</text>
</comment>
<dbReference type="AlphaFoldDB" id="A0A5B7CHX2"/>
<dbReference type="Proteomes" id="UP000324222">
    <property type="component" value="Unassembled WGS sequence"/>
</dbReference>
<organism evidence="1 2">
    <name type="scientific">Portunus trituberculatus</name>
    <name type="common">Swimming crab</name>
    <name type="synonym">Neptunus trituberculatus</name>
    <dbReference type="NCBI Taxonomy" id="210409"/>
    <lineage>
        <taxon>Eukaryota</taxon>
        <taxon>Metazoa</taxon>
        <taxon>Ecdysozoa</taxon>
        <taxon>Arthropoda</taxon>
        <taxon>Crustacea</taxon>
        <taxon>Multicrustacea</taxon>
        <taxon>Malacostraca</taxon>
        <taxon>Eumalacostraca</taxon>
        <taxon>Eucarida</taxon>
        <taxon>Decapoda</taxon>
        <taxon>Pleocyemata</taxon>
        <taxon>Brachyura</taxon>
        <taxon>Eubrachyura</taxon>
        <taxon>Portunoidea</taxon>
        <taxon>Portunidae</taxon>
        <taxon>Portuninae</taxon>
        <taxon>Portunus</taxon>
    </lineage>
</organism>
<gene>
    <name evidence="1" type="ORF">E2C01_000939</name>
</gene>
<keyword evidence="2" id="KW-1185">Reference proteome</keyword>
<dbReference type="EMBL" id="VSRR010000026">
    <property type="protein sequence ID" value="MPC08354.1"/>
    <property type="molecule type" value="Genomic_DNA"/>
</dbReference>
<evidence type="ECO:0000313" key="2">
    <source>
        <dbReference type="Proteomes" id="UP000324222"/>
    </source>
</evidence>
<accession>A0A5B7CHX2</accession>
<sequence>MIFFIILLSMYLHQYISVTRSCLSIFSIRFTNLHFITKFFLSCLSFKVGNSIFLSLSS</sequence>
<protein>
    <submittedName>
        <fullName evidence="1">Uncharacterized protein</fullName>
    </submittedName>
</protein>